<keyword evidence="2" id="KW-1185">Reference proteome</keyword>
<protein>
    <submittedName>
        <fullName evidence="1">Uncharacterized protein</fullName>
    </submittedName>
</protein>
<dbReference type="Proteomes" id="UP000235965">
    <property type="component" value="Unassembled WGS sequence"/>
</dbReference>
<organism evidence="1 2">
    <name type="scientific">Cryptotermes secundus</name>
    <dbReference type="NCBI Taxonomy" id="105785"/>
    <lineage>
        <taxon>Eukaryota</taxon>
        <taxon>Metazoa</taxon>
        <taxon>Ecdysozoa</taxon>
        <taxon>Arthropoda</taxon>
        <taxon>Hexapoda</taxon>
        <taxon>Insecta</taxon>
        <taxon>Pterygota</taxon>
        <taxon>Neoptera</taxon>
        <taxon>Polyneoptera</taxon>
        <taxon>Dictyoptera</taxon>
        <taxon>Blattodea</taxon>
        <taxon>Blattoidea</taxon>
        <taxon>Termitoidae</taxon>
        <taxon>Kalotermitidae</taxon>
        <taxon>Cryptotermitinae</taxon>
        <taxon>Cryptotermes</taxon>
    </lineage>
</organism>
<name>A0A2J7Q1S6_9NEOP</name>
<reference evidence="1 2" key="1">
    <citation type="submission" date="2017-12" db="EMBL/GenBank/DDBJ databases">
        <title>Hemimetabolous genomes reveal molecular basis of termite eusociality.</title>
        <authorList>
            <person name="Harrison M.C."/>
            <person name="Jongepier E."/>
            <person name="Robertson H.M."/>
            <person name="Arning N."/>
            <person name="Bitard-Feildel T."/>
            <person name="Chao H."/>
            <person name="Childers C.P."/>
            <person name="Dinh H."/>
            <person name="Doddapaneni H."/>
            <person name="Dugan S."/>
            <person name="Gowin J."/>
            <person name="Greiner C."/>
            <person name="Han Y."/>
            <person name="Hu H."/>
            <person name="Hughes D.S.T."/>
            <person name="Huylmans A.-K."/>
            <person name="Kemena C."/>
            <person name="Kremer L.P.M."/>
            <person name="Lee S.L."/>
            <person name="Lopez-Ezquerra A."/>
            <person name="Mallet L."/>
            <person name="Monroy-Kuhn J.M."/>
            <person name="Moser A."/>
            <person name="Murali S.C."/>
            <person name="Muzny D.M."/>
            <person name="Otani S."/>
            <person name="Piulachs M.-D."/>
            <person name="Poelchau M."/>
            <person name="Qu J."/>
            <person name="Schaub F."/>
            <person name="Wada-Katsumata A."/>
            <person name="Worley K.C."/>
            <person name="Xie Q."/>
            <person name="Ylla G."/>
            <person name="Poulsen M."/>
            <person name="Gibbs R.A."/>
            <person name="Schal C."/>
            <person name="Richards S."/>
            <person name="Belles X."/>
            <person name="Korb J."/>
            <person name="Bornberg-Bauer E."/>
        </authorList>
    </citation>
    <scope>NUCLEOTIDE SEQUENCE [LARGE SCALE GENOMIC DNA]</scope>
    <source>
        <tissue evidence="1">Whole body</tissue>
    </source>
</reference>
<dbReference type="EMBL" id="NEVH01019380">
    <property type="protein sequence ID" value="PNF22527.1"/>
    <property type="molecule type" value="Genomic_DNA"/>
</dbReference>
<gene>
    <name evidence="1" type="ORF">B7P43_G13954</name>
</gene>
<proteinExistence type="predicted"/>
<evidence type="ECO:0000313" key="2">
    <source>
        <dbReference type="Proteomes" id="UP000235965"/>
    </source>
</evidence>
<dbReference type="AlphaFoldDB" id="A0A2J7Q1S6"/>
<dbReference type="InParanoid" id="A0A2J7Q1S6"/>
<evidence type="ECO:0000313" key="1">
    <source>
        <dbReference type="EMBL" id="PNF22527.1"/>
    </source>
</evidence>
<comment type="caution">
    <text evidence="1">The sequence shown here is derived from an EMBL/GenBank/DDBJ whole genome shotgun (WGS) entry which is preliminary data.</text>
</comment>
<accession>A0A2J7Q1S6</accession>
<sequence length="51" mass="6104">MWNFDEGLYIANVTKRFILKKVVTIQPYCLFNGTSKFTHSHIFIIDILLWK</sequence>